<keyword evidence="5" id="KW-0804">Transcription</keyword>
<dbReference type="GO" id="GO:0006355">
    <property type="term" value="P:regulation of DNA-templated transcription"/>
    <property type="evidence" value="ECO:0007669"/>
    <property type="project" value="InterPro"/>
</dbReference>
<dbReference type="Gene3D" id="3.40.50.2300">
    <property type="match status" value="1"/>
</dbReference>
<evidence type="ECO:0000256" key="1">
    <source>
        <dbReference type="ARBA" id="ARBA00022553"/>
    </source>
</evidence>
<dbReference type="AlphaFoldDB" id="A0A385TNC6"/>
<feature type="domain" description="OmpR/PhoB-type" evidence="9">
    <location>
        <begin position="128"/>
        <end position="226"/>
    </location>
</feature>
<dbReference type="PROSITE" id="PS51755">
    <property type="entry name" value="OMPR_PHOB"/>
    <property type="match status" value="1"/>
</dbReference>
<keyword evidence="3" id="KW-0805">Transcription regulation</keyword>
<dbReference type="Proteomes" id="UP000266552">
    <property type="component" value="Chromosome"/>
</dbReference>
<dbReference type="InterPro" id="IPR011006">
    <property type="entry name" value="CheY-like_superfamily"/>
</dbReference>
<dbReference type="GO" id="GO:0000156">
    <property type="term" value="F:phosphorelay response regulator activity"/>
    <property type="evidence" value="ECO:0007669"/>
    <property type="project" value="TreeGrafter"/>
</dbReference>
<gene>
    <name evidence="10" type="ORF">D5F53_17665</name>
</gene>
<dbReference type="PANTHER" id="PTHR48111:SF22">
    <property type="entry name" value="REGULATOR OF RPOS"/>
    <property type="match status" value="1"/>
</dbReference>
<feature type="modified residue" description="4-aspartylphosphate" evidence="6">
    <location>
        <position position="53"/>
    </location>
</feature>
<keyword evidence="2" id="KW-0902">Two-component regulatory system</keyword>
<dbReference type="Gene3D" id="1.10.10.10">
    <property type="entry name" value="Winged helix-like DNA-binding domain superfamily/Winged helix DNA-binding domain"/>
    <property type="match status" value="1"/>
</dbReference>
<dbReference type="InterPro" id="IPR036388">
    <property type="entry name" value="WH-like_DNA-bd_sf"/>
</dbReference>
<evidence type="ECO:0000256" key="2">
    <source>
        <dbReference type="ARBA" id="ARBA00023012"/>
    </source>
</evidence>
<evidence type="ECO:0000256" key="5">
    <source>
        <dbReference type="ARBA" id="ARBA00023163"/>
    </source>
</evidence>
<evidence type="ECO:0000313" key="11">
    <source>
        <dbReference type="Proteomes" id="UP000266552"/>
    </source>
</evidence>
<evidence type="ECO:0000313" key="10">
    <source>
        <dbReference type="EMBL" id="AYB44991.1"/>
    </source>
</evidence>
<feature type="DNA-binding region" description="OmpR/PhoB-type" evidence="7">
    <location>
        <begin position="128"/>
        <end position="226"/>
    </location>
</feature>
<dbReference type="Gene3D" id="6.10.250.690">
    <property type="match status" value="1"/>
</dbReference>
<dbReference type="SUPFAM" id="SSF46894">
    <property type="entry name" value="C-terminal effector domain of the bipartite response regulators"/>
    <property type="match status" value="1"/>
</dbReference>
<accession>A0A385TNC6</accession>
<dbReference type="GO" id="GO:0000976">
    <property type="term" value="F:transcription cis-regulatory region binding"/>
    <property type="evidence" value="ECO:0007669"/>
    <property type="project" value="TreeGrafter"/>
</dbReference>
<evidence type="ECO:0000256" key="6">
    <source>
        <dbReference type="PROSITE-ProRule" id="PRU00169"/>
    </source>
</evidence>
<organism evidence="10 11">
    <name type="scientific">Paenibacillus lautus</name>
    <name type="common">Bacillus lautus</name>
    <dbReference type="NCBI Taxonomy" id="1401"/>
    <lineage>
        <taxon>Bacteria</taxon>
        <taxon>Bacillati</taxon>
        <taxon>Bacillota</taxon>
        <taxon>Bacilli</taxon>
        <taxon>Bacillales</taxon>
        <taxon>Paenibacillaceae</taxon>
        <taxon>Paenibacillus</taxon>
    </lineage>
</organism>
<dbReference type="Pfam" id="PF00486">
    <property type="entry name" value="Trans_reg_C"/>
    <property type="match status" value="1"/>
</dbReference>
<keyword evidence="4 7" id="KW-0238">DNA-binding</keyword>
<dbReference type="PANTHER" id="PTHR48111">
    <property type="entry name" value="REGULATOR OF RPOS"/>
    <property type="match status" value="1"/>
</dbReference>
<evidence type="ECO:0000259" key="9">
    <source>
        <dbReference type="PROSITE" id="PS51755"/>
    </source>
</evidence>
<protein>
    <submittedName>
        <fullName evidence="10">DNA-binding response regulator</fullName>
    </submittedName>
</protein>
<dbReference type="InterPro" id="IPR001867">
    <property type="entry name" value="OmpR/PhoB-type_DNA-bd"/>
</dbReference>
<dbReference type="SMART" id="SM00862">
    <property type="entry name" value="Trans_reg_C"/>
    <property type="match status" value="1"/>
</dbReference>
<evidence type="ECO:0000256" key="3">
    <source>
        <dbReference type="ARBA" id="ARBA00023015"/>
    </source>
</evidence>
<dbReference type="InterPro" id="IPR001789">
    <property type="entry name" value="Sig_transdc_resp-reg_receiver"/>
</dbReference>
<reference evidence="10 11" key="1">
    <citation type="submission" date="2018-09" db="EMBL/GenBank/DDBJ databases">
        <title>Genome Sequence of Paenibacillus lautus Strain E7593-69, Azo Dye-Degrading Bacteria, Isolated from Commercial Tattoo Inks.</title>
        <authorList>
            <person name="Nho S.W."/>
            <person name="Kim S.-J."/>
            <person name="Kweon O."/>
            <person name="Cerniglia C.E."/>
        </authorList>
    </citation>
    <scope>NUCLEOTIDE SEQUENCE [LARGE SCALE GENOMIC DNA]</scope>
    <source>
        <strain evidence="10 11">E7593-69</strain>
    </source>
</reference>
<dbReference type="GO" id="GO:0032993">
    <property type="term" value="C:protein-DNA complex"/>
    <property type="evidence" value="ECO:0007669"/>
    <property type="project" value="TreeGrafter"/>
</dbReference>
<evidence type="ECO:0000259" key="8">
    <source>
        <dbReference type="PROSITE" id="PS50110"/>
    </source>
</evidence>
<dbReference type="InterPro" id="IPR039420">
    <property type="entry name" value="WalR-like"/>
</dbReference>
<dbReference type="GO" id="GO:0005829">
    <property type="term" value="C:cytosol"/>
    <property type="evidence" value="ECO:0007669"/>
    <property type="project" value="TreeGrafter"/>
</dbReference>
<keyword evidence="11" id="KW-1185">Reference proteome</keyword>
<keyword evidence="1 6" id="KW-0597">Phosphoprotein</keyword>
<dbReference type="KEGG" id="plw:D5F53_17665"/>
<dbReference type="CDD" id="cd00383">
    <property type="entry name" value="trans_reg_C"/>
    <property type="match status" value="1"/>
</dbReference>
<sequence>MDKVILIAADNQARIQTMTEILEQAGYNVTDAANYSEVVAALHRAGADLLLIDSRLPGMNQFNLVERLTGRGEQLPIIVIGNDGSDEAIQALEAGAHDYIPNDRDTRELLARIANLLRLFQTGRAEQEEIIRIGDLVIDPLSRKVIREEELVELTHREYDLLLFLARRQGQVCTREDILKQVWDYDFHTGTNVVDVYILHLREKIDRGRKQKLLRTIRGAGYKLLSQEEIDASKKDRLP</sequence>
<dbReference type="PROSITE" id="PS50110">
    <property type="entry name" value="RESPONSE_REGULATORY"/>
    <property type="match status" value="1"/>
</dbReference>
<dbReference type="SUPFAM" id="SSF52172">
    <property type="entry name" value="CheY-like"/>
    <property type="match status" value="1"/>
</dbReference>
<name>A0A385TNC6_PAELA</name>
<evidence type="ECO:0000256" key="4">
    <source>
        <dbReference type="ARBA" id="ARBA00023125"/>
    </source>
</evidence>
<proteinExistence type="predicted"/>
<feature type="domain" description="Response regulatory" evidence="8">
    <location>
        <begin position="4"/>
        <end position="117"/>
    </location>
</feature>
<evidence type="ECO:0000256" key="7">
    <source>
        <dbReference type="PROSITE-ProRule" id="PRU01091"/>
    </source>
</evidence>
<dbReference type="Pfam" id="PF00072">
    <property type="entry name" value="Response_reg"/>
    <property type="match status" value="1"/>
</dbReference>
<dbReference type="FunFam" id="1.10.10.10:FF:000005">
    <property type="entry name" value="Two-component system response regulator"/>
    <property type="match status" value="1"/>
</dbReference>
<dbReference type="InterPro" id="IPR016032">
    <property type="entry name" value="Sig_transdc_resp-reg_C-effctor"/>
</dbReference>
<dbReference type="EMBL" id="CP032412">
    <property type="protein sequence ID" value="AYB44991.1"/>
    <property type="molecule type" value="Genomic_DNA"/>
</dbReference>
<dbReference type="SMART" id="SM00448">
    <property type="entry name" value="REC"/>
    <property type="match status" value="1"/>
</dbReference>
<dbReference type="RefSeq" id="WP_119848854.1">
    <property type="nucleotide sequence ID" value="NZ_CP032412.1"/>
</dbReference>